<dbReference type="Proteomes" id="UP000289738">
    <property type="component" value="Chromosome A08"/>
</dbReference>
<protein>
    <recommendedName>
        <fullName evidence="3">CCHC-type domain-containing protein</fullName>
    </recommendedName>
</protein>
<dbReference type="GO" id="GO:0003676">
    <property type="term" value="F:nucleic acid binding"/>
    <property type="evidence" value="ECO:0007669"/>
    <property type="project" value="InterPro"/>
</dbReference>
<evidence type="ECO:0000313" key="1">
    <source>
        <dbReference type="EMBL" id="RYR41222.1"/>
    </source>
</evidence>
<sequence>MSRKSSFFIKATNGIRAICEDLEANCKDFSGAKKQTNVSHIKDPVVVKTNGAPRVKGQNGKKRRCGKCRKSGHNKRQCWSRGEDMAPNRENQLQEEGVAGFGSERSSPTEFVRCSISTACKNEGG</sequence>
<dbReference type="AlphaFoldDB" id="A0A445BRD2"/>
<dbReference type="EMBL" id="SDMP01000008">
    <property type="protein sequence ID" value="RYR41222.1"/>
    <property type="molecule type" value="Genomic_DNA"/>
</dbReference>
<evidence type="ECO:0000313" key="2">
    <source>
        <dbReference type="Proteomes" id="UP000289738"/>
    </source>
</evidence>
<dbReference type="InterPro" id="IPR036875">
    <property type="entry name" value="Znf_CCHC_sf"/>
</dbReference>
<keyword evidence="2" id="KW-1185">Reference proteome</keyword>
<gene>
    <name evidence="1" type="ORF">Ahy_A08g037617</name>
</gene>
<name>A0A445BRD2_ARAHY</name>
<organism evidence="1 2">
    <name type="scientific">Arachis hypogaea</name>
    <name type="common">Peanut</name>
    <dbReference type="NCBI Taxonomy" id="3818"/>
    <lineage>
        <taxon>Eukaryota</taxon>
        <taxon>Viridiplantae</taxon>
        <taxon>Streptophyta</taxon>
        <taxon>Embryophyta</taxon>
        <taxon>Tracheophyta</taxon>
        <taxon>Spermatophyta</taxon>
        <taxon>Magnoliopsida</taxon>
        <taxon>eudicotyledons</taxon>
        <taxon>Gunneridae</taxon>
        <taxon>Pentapetalae</taxon>
        <taxon>rosids</taxon>
        <taxon>fabids</taxon>
        <taxon>Fabales</taxon>
        <taxon>Fabaceae</taxon>
        <taxon>Papilionoideae</taxon>
        <taxon>50 kb inversion clade</taxon>
        <taxon>dalbergioids sensu lato</taxon>
        <taxon>Dalbergieae</taxon>
        <taxon>Pterocarpus clade</taxon>
        <taxon>Arachis</taxon>
    </lineage>
</organism>
<dbReference type="GO" id="GO:0008270">
    <property type="term" value="F:zinc ion binding"/>
    <property type="evidence" value="ECO:0007669"/>
    <property type="project" value="InterPro"/>
</dbReference>
<reference evidence="1 2" key="1">
    <citation type="submission" date="2019-01" db="EMBL/GenBank/DDBJ databases">
        <title>Sequencing of cultivated peanut Arachis hypogaea provides insights into genome evolution and oil improvement.</title>
        <authorList>
            <person name="Chen X."/>
        </authorList>
    </citation>
    <scope>NUCLEOTIDE SEQUENCE [LARGE SCALE GENOMIC DNA]</scope>
    <source>
        <strain evidence="2">cv. Fuhuasheng</strain>
        <tissue evidence="1">Leaves</tissue>
    </source>
</reference>
<accession>A0A445BRD2</accession>
<proteinExistence type="predicted"/>
<dbReference type="SUPFAM" id="SSF57756">
    <property type="entry name" value="Retrovirus zinc finger-like domains"/>
    <property type="match status" value="1"/>
</dbReference>
<comment type="caution">
    <text evidence="1">The sequence shown here is derived from an EMBL/GenBank/DDBJ whole genome shotgun (WGS) entry which is preliminary data.</text>
</comment>
<evidence type="ECO:0008006" key="3">
    <source>
        <dbReference type="Google" id="ProtNLM"/>
    </source>
</evidence>